<dbReference type="EMBL" id="RXIF01000003">
    <property type="protein sequence ID" value="RZN65252.1"/>
    <property type="molecule type" value="Genomic_DNA"/>
</dbReference>
<dbReference type="Proteomes" id="UP000317158">
    <property type="component" value="Unassembled WGS sequence"/>
</dbReference>
<proteinExistence type="predicted"/>
<name>A0A520KTE7_METT2</name>
<evidence type="ECO:0000313" key="2">
    <source>
        <dbReference type="Proteomes" id="UP000317158"/>
    </source>
</evidence>
<dbReference type="AlphaFoldDB" id="A0A520KTE7"/>
<accession>A0A520KTE7</accession>
<evidence type="ECO:0000313" key="1">
    <source>
        <dbReference type="EMBL" id="RZN65252.1"/>
    </source>
</evidence>
<gene>
    <name evidence="1" type="ORF">EF806_01665</name>
</gene>
<comment type="caution">
    <text evidence="1">The sequence shown here is derived from an EMBL/GenBank/DDBJ whole genome shotgun (WGS) entry which is preliminary data.</text>
</comment>
<organism evidence="1 2">
    <name type="scientific">Methanoliparum thermophilum</name>
    <dbReference type="NCBI Taxonomy" id="2491083"/>
    <lineage>
        <taxon>Archaea</taxon>
        <taxon>Methanobacteriati</taxon>
        <taxon>Methanobacteriota</taxon>
        <taxon>Candidatus Methanoliparia</taxon>
        <taxon>Candidatus Methanoliparales</taxon>
        <taxon>Candidatus Methanoliparaceae</taxon>
        <taxon>Candidatus Methanoliparum</taxon>
    </lineage>
</organism>
<protein>
    <submittedName>
        <fullName evidence="1">Uncharacterized protein</fullName>
    </submittedName>
</protein>
<reference evidence="1 2" key="1">
    <citation type="journal article" date="2019" name="Nat. Microbiol.">
        <title>Wide diversity of methane and short-chain alkane metabolisms in uncultured archaea.</title>
        <authorList>
            <person name="Borrel G."/>
            <person name="Adam P.S."/>
            <person name="McKay L.J."/>
            <person name="Chen L.X."/>
            <person name="Sierra-Garcia I.N."/>
            <person name="Sieber C.M."/>
            <person name="Letourneur Q."/>
            <person name="Ghozlane A."/>
            <person name="Andersen G.L."/>
            <person name="Li W.J."/>
            <person name="Hallam S.J."/>
            <person name="Muyzer G."/>
            <person name="de Oliveira V.M."/>
            <person name="Inskeep W.P."/>
            <person name="Banfield J.F."/>
            <person name="Gribaldo S."/>
        </authorList>
    </citation>
    <scope>NUCLEOTIDE SEQUENCE [LARGE SCALE GENOMIC DNA]</scope>
    <source>
        <strain evidence="1">NM1a</strain>
    </source>
</reference>
<sequence>MGNTKRDKEYLGIDTNVLVAFLDKEHPDNPKTEALVEHQYHAVFHFSNSNMQVPRRSTKLPVLVFRAVRKDSHHLQRLSYPLPAISRLYTLFPVLLSVISPEVFTFPSVHLLIVSTSFFSKTSSETSSFQ</sequence>